<dbReference type="GO" id="GO:0022857">
    <property type="term" value="F:transmembrane transporter activity"/>
    <property type="evidence" value="ECO:0007669"/>
    <property type="project" value="InterPro"/>
</dbReference>
<feature type="transmembrane region" description="Helical" evidence="6">
    <location>
        <begin position="527"/>
        <end position="546"/>
    </location>
</feature>
<dbReference type="InterPro" id="IPR011701">
    <property type="entry name" value="MFS"/>
</dbReference>
<dbReference type="Pfam" id="PF07690">
    <property type="entry name" value="MFS_1"/>
    <property type="match status" value="1"/>
</dbReference>
<dbReference type="InterPro" id="IPR051068">
    <property type="entry name" value="MFS_Domain-Containing_Protein"/>
</dbReference>
<feature type="transmembrane region" description="Helical" evidence="6">
    <location>
        <begin position="82"/>
        <end position="106"/>
    </location>
</feature>
<name>A0A0N4UTB9_ENTVE</name>
<proteinExistence type="predicted"/>
<evidence type="ECO:0000313" key="8">
    <source>
        <dbReference type="Proteomes" id="UP000274131"/>
    </source>
</evidence>
<feature type="transmembrane region" description="Helical" evidence="6">
    <location>
        <begin position="424"/>
        <end position="446"/>
    </location>
</feature>
<reference evidence="9" key="1">
    <citation type="submission" date="2017-02" db="UniProtKB">
        <authorList>
            <consortium name="WormBaseParasite"/>
        </authorList>
    </citation>
    <scope>IDENTIFICATION</scope>
</reference>
<gene>
    <name evidence="7" type="ORF">EVEC_LOCUS334</name>
</gene>
<comment type="subcellular location">
    <subcellularLocation>
        <location evidence="1">Endomembrane system</location>
        <topology evidence="1">Multi-pass membrane protein</topology>
    </subcellularLocation>
</comment>
<feature type="transmembrane region" description="Helical" evidence="6">
    <location>
        <begin position="118"/>
        <end position="137"/>
    </location>
</feature>
<evidence type="ECO:0000256" key="5">
    <source>
        <dbReference type="ARBA" id="ARBA00023136"/>
    </source>
</evidence>
<dbReference type="CDD" id="cd17326">
    <property type="entry name" value="MFS_MFSD8"/>
    <property type="match status" value="1"/>
</dbReference>
<evidence type="ECO:0000256" key="1">
    <source>
        <dbReference type="ARBA" id="ARBA00004127"/>
    </source>
</evidence>
<feature type="transmembrane region" description="Helical" evidence="6">
    <location>
        <begin position="299"/>
        <end position="318"/>
    </location>
</feature>
<evidence type="ECO:0000313" key="9">
    <source>
        <dbReference type="WBParaSite" id="EVEC_0000048701-mRNA-1"/>
    </source>
</evidence>
<accession>A0A0N4UTB9</accession>
<dbReference type="STRING" id="51028.A0A0N4UTB9"/>
<organism evidence="9">
    <name type="scientific">Enterobius vermicularis</name>
    <name type="common">Human pinworm</name>
    <dbReference type="NCBI Taxonomy" id="51028"/>
    <lineage>
        <taxon>Eukaryota</taxon>
        <taxon>Metazoa</taxon>
        <taxon>Ecdysozoa</taxon>
        <taxon>Nematoda</taxon>
        <taxon>Chromadorea</taxon>
        <taxon>Rhabditida</taxon>
        <taxon>Spirurina</taxon>
        <taxon>Oxyuridomorpha</taxon>
        <taxon>Oxyuroidea</taxon>
        <taxon>Oxyuridae</taxon>
        <taxon>Enterobius</taxon>
    </lineage>
</organism>
<dbReference type="SUPFAM" id="SSF103473">
    <property type="entry name" value="MFS general substrate transporter"/>
    <property type="match status" value="1"/>
</dbReference>
<feature type="transmembrane region" description="Helical" evidence="6">
    <location>
        <begin position="370"/>
        <end position="388"/>
    </location>
</feature>
<feature type="transmembrane region" description="Helical" evidence="6">
    <location>
        <begin position="566"/>
        <end position="588"/>
    </location>
</feature>
<sequence length="614" mass="70589">MNMVYSSVNKPFSRFQSQWEELTKIDINSESDEGRRRRQDKVASNFISSEKNRQTTSVVSNWLTLQKALEALEETRTEWKPIWICLLLQILIGIQFSIFVTSMWPYLKLLEPTATLNFFGWVMAVFSVGQMISSKIFGEWNQQTLSTKYPALCGFLLMLFGNLLYGFLPIIPTRPQWFMLFSRILVGLGSGNLCILRGYCSMATNKKDLDRVMPLTIASHVLGLSLGPAVQALFVPLGSGLEFKYIFLNMYTAPAFLMALLSLVSMLVLIFCFKENYAGILTKEITKDPYMVVPKFDKAAAMTCIYLYFMFQAITVSLEALSTPFTISLYNWTNKQAILYTGIMQFVGSAMDLVNYFFITFTKVYKWLDISKHSYCFILLPLFRIHYMSLPRNKTDEEKLIFFSILMFYFCICKLFFPFSSDKRFMLVASALCFIAYHLFTLPWQFYDGPLDYISIAPNATEEDGDYSGGCHRTYEWCAYTTRVPLWLFIIGYVFVLAFAFPLTAAPLSIIYSEVLGPRKQGSMQGTMEFFGSFARCIVPIIQAFFTVDEANKLIIFRTLFEHSGFIWPTVMNLFVSIIGLTFIVVFFHRIVPLEIVPQVGVPTRYKSGVFYRL</sequence>
<keyword evidence="2" id="KW-0813">Transport</keyword>
<dbReference type="PANTHER" id="PTHR23510:SF3">
    <property type="entry name" value="MAJOR FACILITATOR SUPERFAMILY DOMAIN-CONTAINING PROTEIN 8"/>
    <property type="match status" value="1"/>
</dbReference>
<dbReference type="WBParaSite" id="EVEC_0000048701-mRNA-1">
    <property type="protein sequence ID" value="EVEC_0000048701-mRNA-1"/>
    <property type="gene ID" value="EVEC_0000048701"/>
</dbReference>
<feature type="transmembrane region" description="Helical" evidence="6">
    <location>
        <begin position="486"/>
        <end position="506"/>
    </location>
</feature>
<dbReference type="Gene3D" id="1.20.1250.20">
    <property type="entry name" value="MFS general substrate transporter like domains"/>
    <property type="match status" value="1"/>
</dbReference>
<dbReference type="OrthoDB" id="370281at2759"/>
<feature type="transmembrane region" description="Helical" evidence="6">
    <location>
        <begin position="400"/>
        <end position="417"/>
    </location>
</feature>
<feature type="transmembrane region" description="Helical" evidence="6">
    <location>
        <begin position="212"/>
        <end position="235"/>
    </location>
</feature>
<feature type="transmembrane region" description="Helical" evidence="6">
    <location>
        <begin position="255"/>
        <end position="273"/>
    </location>
</feature>
<dbReference type="GO" id="GO:0012505">
    <property type="term" value="C:endomembrane system"/>
    <property type="evidence" value="ECO:0007669"/>
    <property type="project" value="UniProtKB-SubCell"/>
</dbReference>
<evidence type="ECO:0000256" key="3">
    <source>
        <dbReference type="ARBA" id="ARBA00022692"/>
    </source>
</evidence>
<evidence type="ECO:0000256" key="4">
    <source>
        <dbReference type="ARBA" id="ARBA00022989"/>
    </source>
</evidence>
<feature type="transmembrane region" description="Helical" evidence="6">
    <location>
        <begin position="177"/>
        <end position="200"/>
    </location>
</feature>
<dbReference type="EMBL" id="UXUI01000332">
    <property type="protein sequence ID" value="VDD85191.1"/>
    <property type="molecule type" value="Genomic_DNA"/>
</dbReference>
<keyword evidence="5 6" id="KW-0472">Membrane</keyword>
<dbReference type="GO" id="GO:0005765">
    <property type="term" value="C:lysosomal membrane"/>
    <property type="evidence" value="ECO:0007669"/>
    <property type="project" value="TreeGrafter"/>
</dbReference>
<reference evidence="7 8" key="2">
    <citation type="submission" date="2018-10" db="EMBL/GenBank/DDBJ databases">
        <authorList>
            <consortium name="Pathogen Informatics"/>
        </authorList>
    </citation>
    <scope>NUCLEOTIDE SEQUENCE [LARGE SCALE GENOMIC DNA]</scope>
</reference>
<feature type="transmembrane region" description="Helical" evidence="6">
    <location>
        <begin position="338"/>
        <end position="358"/>
    </location>
</feature>
<dbReference type="PANTHER" id="PTHR23510">
    <property type="entry name" value="INNER MEMBRANE TRANSPORT PROTEIN YAJR"/>
    <property type="match status" value="1"/>
</dbReference>
<dbReference type="InterPro" id="IPR036259">
    <property type="entry name" value="MFS_trans_sf"/>
</dbReference>
<keyword evidence="4 6" id="KW-1133">Transmembrane helix</keyword>
<evidence type="ECO:0000256" key="6">
    <source>
        <dbReference type="SAM" id="Phobius"/>
    </source>
</evidence>
<keyword evidence="3 6" id="KW-0812">Transmembrane</keyword>
<evidence type="ECO:0000313" key="7">
    <source>
        <dbReference type="EMBL" id="VDD85191.1"/>
    </source>
</evidence>
<keyword evidence="8" id="KW-1185">Reference proteome</keyword>
<dbReference type="Proteomes" id="UP000274131">
    <property type="component" value="Unassembled WGS sequence"/>
</dbReference>
<evidence type="ECO:0000256" key="2">
    <source>
        <dbReference type="ARBA" id="ARBA00022448"/>
    </source>
</evidence>
<dbReference type="AlphaFoldDB" id="A0A0N4UTB9"/>
<protein>
    <submittedName>
        <fullName evidence="9">MFS domain-containing protein</fullName>
    </submittedName>
</protein>
<feature type="transmembrane region" description="Helical" evidence="6">
    <location>
        <begin position="149"/>
        <end position="171"/>
    </location>
</feature>